<protein>
    <recommendedName>
        <fullName evidence="4">NB-ARC domain-containing protein</fullName>
    </recommendedName>
</protein>
<proteinExistence type="predicted"/>
<keyword evidence="3" id="KW-1185">Reference proteome</keyword>
<dbReference type="Proteomes" id="UP000250140">
    <property type="component" value="Unassembled WGS sequence"/>
</dbReference>
<dbReference type="PANTHER" id="PTHR35205:SF1">
    <property type="entry name" value="ZU5 DOMAIN-CONTAINING PROTEIN"/>
    <property type="match status" value="1"/>
</dbReference>
<organism evidence="2 3">
    <name type="scientific">Glonium stellatum</name>
    <dbReference type="NCBI Taxonomy" id="574774"/>
    <lineage>
        <taxon>Eukaryota</taxon>
        <taxon>Fungi</taxon>
        <taxon>Dikarya</taxon>
        <taxon>Ascomycota</taxon>
        <taxon>Pezizomycotina</taxon>
        <taxon>Dothideomycetes</taxon>
        <taxon>Pleosporomycetidae</taxon>
        <taxon>Gloniales</taxon>
        <taxon>Gloniaceae</taxon>
        <taxon>Glonium</taxon>
    </lineage>
</organism>
<evidence type="ECO:0000256" key="1">
    <source>
        <dbReference type="SAM" id="MobiDB-lite"/>
    </source>
</evidence>
<dbReference type="AlphaFoldDB" id="A0A8E2F087"/>
<dbReference type="PANTHER" id="PTHR35205">
    <property type="entry name" value="NB-ARC AND TPR DOMAIN PROTEIN"/>
    <property type="match status" value="1"/>
</dbReference>
<reference evidence="2 3" key="1">
    <citation type="journal article" date="2016" name="Nat. Commun.">
        <title>Ectomycorrhizal ecology is imprinted in the genome of the dominant symbiotic fungus Cenococcum geophilum.</title>
        <authorList>
            <consortium name="DOE Joint Genome Institute"/>
            <person name="Peter M."/>
            <person name="Kohler A."/>
            <person name="Ohm R.A."/>
            <person name="Kuo A."/>
            <person name="Krutzmann J."/>
            <person name="Morin E."/>
            <person name="Arend M."/>
            <person name="Barry K.W."/>
            <person name="Binder M."/>
            <person name="Choi C."/>
            <person name="Clum A."/>
            <person name="Copeland A."/>
            <person name="Grisel N."/>
            <person name="Haridas S."/>
            <person name="Kipfer T."/>
            <person name="LaButti K."/>
            <person name="Lindquist E."/>
            <person name="Lipzen A."/>
            <person name="Maire R."/>
            <person name="Meier B."/>
            <person name="Mihaltcheva S."/>
            <person name="Molinier V."/>
            <person name="Murat C."/>
            <person name="Poggeler S."/>
            <person name="Quandt C.A."/>
            <person name="Sperisen C."/>
            <person name="Tritt A."/>
            <person name="Tisserant E."/>
            <person name="Crous P.W."/>
            <person name="Henrissat B."/>
            <person name="Nehls U."/>
            <person name="Egli S."/>
            <person name="Spatafora J.W."/>
            <person name="Grigoriev I.V."/>
            <person name="Martin F.M."/>
        </authorList>
    </citation>
    <scope>NUCLEOTIDE SEQUENCE [LARGE SCALE GENOMIC DNA]</scope>
    <source>
        <strain evidence="2 3">CBS 207.34</strain>
    </source>
</reference>
<dbReference type="Gene3D" id="3.40.50.300">
    <property type="entry name" value="P-loop containing nucleotide triphosphate hydrolases"/>
    <property type="match status" value="1"/>
</dbReference>
<name>A0A8E2F087_9PEZI</name>
<dbReference type="SUPFAM" id="SSF52540">
    <property type="entry name" value="P-loop containing nucleoside triphosphate hydrolases"/>
    <property type="match status" value="1"/>
</dbReference>
<evidence type="ECO:0000313" key="2">
    <source>
        <dbReference type="EMBL" id="OCL08064.1"/>
    </source>
</evidence>
<evidence type="ECO:0000313" key="3">
    <source>
        <dbReference type="Proteomes" id="UP000250140"/>
    </source>
</evidence>
<dbReference type="InterPro" id="IPR027417">
    <property type="entry name" value="P-loop_NTPase"/>
</dbReference>
<dbReference type="EMBL" id="KV749722">
    <property type="protein sequence ID" value="OCL08064.1"/>
    <property type="molecule type" value="Genomic_DNA"/>
</dbReference>
<accession>A0A8E2F087</accession>
<dbReference type="OrthoDB" id="20872at2759"/>
<sequence length="186" mass="20346">MLRASIASSAGGPRRCGAHASNTARLEQSFRDIADQVKLRSQKDAQADVFKLIHDWLRNEKNGRWLLVLDNADDAAVLSPPSSSSQKAQAGGDDGALRQHLSRYLPPSRHGSVLVTSRTKRAALQLVEESDIIPIEPMHNKAAHALHKKLGDEVNKDGIAKLATMLEYMPLALVQTAAYIQKQAPR</sequence>
<feature type="region of interest" description="Disordered" evidence="1">
    <location>
        <begin position="77"/>
        <end position="96"/>
    </location>
</feature>
<gene>
    <name evidence="2" type="ORF">AOQ84DRAFT_364444</name>
</gene>
<evidence type="ECO:0008006" key="4">
    <source>
        <dbReference type="Google" id="ProtNLM"/>
    </source>
</evidence>
<feature type="region of interest" description="Disordered" evidence="1">
    <location>
        <begin position="1"/>
        <end position="20"/>
    </location>
</feature>